<dbReference type="InterPro" id="IPR000073">
    <property type="entry name" value="AB_hydrolase_1"/>
</dbReference>
<dbReference type="EMBL" id="JBHSAW010000008">
    <property type="protein sequence ID" value="MFC4096530.1"/>
    <property type="molecule type" value="Genomic_DNA"/>
</dbReference>
<feature type="domain" description="AB hydrolase-1" evidence="2">
    <location>
        <begin position="79"/>
        <end position="194"/>
    </location>
</feature>
<reference evidence="4" key="1">
    <citation type="journal article" date="2019" name="Int. J. Syst. Evol. Microbiol.">
        <title>The Global Catalogue of Microorganisms (GCM) 10K type strain sequencing project: providing services to taxonomists for standard genome sequencing and annotation.</title>
        <authorList>
            <consortium name="The Broad Institute Genomics Platform"/>
            <consortium name="The Broad Institute Genome Sequencing Center for Infectious Disease"/>
            <person name="Wu L."/>
            <person name="Ma J."/>
        </authorList>
    </citation>
    <scope>NUCLEOTIDE SEQUENCE [LARGE SCALE GENOMIC DNA]</scope>
    <source>
        <strain evidence="4">CECT 7477</strain>
    </source>
</reference>
<accession>A0ABV8JTV8</accession>
<sequence>MRFIIITTACLVLFSCTDKFAAYKEVPDYITEASQLDSTYYEAYDRTLELWPTDYEELYIPTTDGIAHVLVSGPKNGEPMVLLHGMNASSTMWYPNIQALSENYRVFAIDFLLEPGKSHVYDKVENVEKVVDWYEEVLFALKVDNFHLIGASRGGWLAVNLAFSNQKRIKSMILLSPAQTFTWIRPSKDLFKNIVKLFSSKEKRIEQTLESMSADVTHIKDSYIQQYKLGLETDSDNEFILSMRPFSTKKLQTLQMPVLVLIGDDDIINEPKTVKIANSLPRGEGEIISNAGHFLSMDQAEVVNKKMLEFLDK</sequence>
<name>A0ABV8JTV8_9FLAO</name>
<evidence type="ECO:0000313" key="3">
    <source>
        <dbReference type="EMBL" id="MFC4096530.1"/>
    </source>
</evidence>
<gene>
    <name evidence="3" type="ORF">ACFOUT_11640</name>
</gene>
<evidence type="ECO:0000256" key="1">
    <source>
        <dbReference type="SAM" id="SignalP"/>
    </source>
</evidence>
<comment type="caution">
    <text evidence="3">The sequence shown here is derived from an EMBL/GenBank/DDBJ whole genome shotgun (WGS) entry which is preliminary data.</text>
</comment>
<dbReference type="GO" id="GO:0016787">
    <property type="term" value="F:hydrolase activity"/>
    <property type="evidence" value="ECO:0007669"/>
    <property type="project" value="UniProtKB-KW"/>
</dbReference>
<dbReference type="Gene3D" id="3.40.50.1820">
    <property type="entry name" value="alpha/beta hydrolase"/>
    <property type="match status" value="1"/>
</dbReference>
<evidence type="ECO:0000313" key="4">
    <source>
        <dbReference type="Proteomes" id="UP001595814"/>
    </source>
</evidence>
<proteinExistence type="predicted"/>
<feature type="chain" id="PRO_5046949464" evidence="1">
    <location>
        <begin position="22"/>
        <end position="313"/>
    </location>
</feature>
<organism evidence="3 4">
    <name type="scientific">Euzebyella saccharophila</name>
    <dbReference type="NCBI Taxonomy" id="679664"/>
    <lineage>
        <taxon>Bacteria</taxon>
        <taxon>Pseudomonadati</taxon>
        <taxon>Bacteroidota</taxon>
        <taxon>Flavobacteriia</taxon>
        <taxon>Flavobacteriales</taxon>
        <taxon>Flavobacteriaceae</taxon>
        <taxon>Euzebyella</taxon>
    </lineage>
</organism>
<protein>
    <submittedName>
        <fullName evidence="3">Alpha/beta fold hydrolase</fullName>
    </submittedName>
</protein>
<keyword evidence="4" id="KW-1185">Reference proteome</keyword>
<dbReference type="PANTHER" id="PTHR46438">
    <property type="entry name" value="ALPHA/BETA-HYDROLASES SUPERFAMILY PROTEIN"/>
    <property type="match status" value="1"/>
</dbReference>
<dbReference type="RefSeq" id="WP_192463457.1">
    <property type="nucleotide sequence ID" value="NZ_JACYFJ010000008.1"/>
</dbReference>
<dbReference type="Proteomes" id="UP001595814">
    <property type="component" value="Unassembled WGS sequence"/>
</dbReference>
<keyword evidence="3" id="KW-0378">Hydrolase</keyword>
<dbReference type="Pfam" id="PF00561">
    <property type="entry name" value="Abhydrolase_1"/>
    <property type="match status" value="1"/>
</dbReference>
<dbReference type="PROSITE" id="PS51257">
    <property type="entry name" value="PROKAR_LIPOPROTEIN"/>
    <property type="match status" value="1"/>
</dbReference>
<dbReference type="PANTHER" id="PTHR46438:SF11">
    <property type="entry name" value="LIPASE-RELATED"/>
    <property type="match status" value="1"/>
</dbReference>
<evidence type="ECO:0000259" key="2">
    <source>
        <dbReference type="Pfam" id="PF00561"/>
    </source>
</evidence>
<feature type="signal peptide" evidence="1">
    <location>
        <begin position="1"/>
        <end position="21"/>
    </location>
</feature>
<dbReference type="InterPro" id="IPR029058">
    <property type="entry name" value="AB_hydrolase_fold"/>
</dbReference>
<keyword evidence="1" id="KW-0732">Signal</keyword>
<dbReference type="SUPFAM" id="SSF53474">
    <property type="entry name" value="alpha/beta-Hydrolases"/>
    <property type="match status" value="1"/>
</dbReference>